<sequence>MYKCSHCGNVVMKLVDAGVPVVCCGEPMEELVANTEDASLEKHVPAVSWEGNEIQVKIGEVEHPMTPEHMINFIMIDKGCALFIKPLDPGKPAEAKYTTSNPESVKTVYEYCNLHGLWKKEL</sequence>
<evidence type="ECO:0000313" key="14">
    <source>
        <dbReference type="Proteomes" id="UP001168575"/>
    </source>
</evidence>
<dbReference type="EC" id="1.15.1.2" evidence="2"/>
<keyword evidence="7" id="KW-0408">Iron</keyword>
<dbReference type="SUPFAM" id="SSF57802">
    <property type="entry name" value="Rubredoxin-like"/>
    <property type="match status" value="1"/>
</dbReference>
<evidence type="ECO:0000256" key="5">
    <source>
        <dbReference type="ARBA" id="ARBA00022723"/>
    </source>
</evidence>
<gene>
    <name evidence="13" type="ORF">Q3982_06435</name>
</gene>
<reference evidence="13" key="1">
    <citation type="submission" date="2023-07" db="EMBL/GenBank/DDBJ databases">
        <title>Between Cages and Wild: Unraveling the Impact of Captivity on Animal Microbiomes and Antimicrobial Resistance.</title>
        <authorList>
            <person name="Schmartz G.P."/>
            <person name="Rehner J."/>
            <person name="Schuff M.J."/>
            <person name="Becker S.L."/>
            <person name="Kravczyk M."/>
            <person name="Gurevich A."/>
            <person name="Francke R."/>
            <person name="Mueller R."/>
            <person name="Keller V."/>
            <person name="Keller A."/>
        </authorList>
    </citation>
    <scope>NUCLEOTIDE SEQUENCE</scope>
    <source>
        <strain evidence="13">S12M_St_49</strain>
    </source>
</reference>
<comment type="similarity">
    <text evidence="1">Belongs to the desulfoferrodoxin family.</text>
</comment>
<dbReference type="Pfam" id="PF01880">
    <property type="entry name" value="Desulfoferrodox"/>
    <property type="match status" value="1"/>
</dbReference>
<evidence type="ECO:0000256" key="9">
    <source>
        <dbReference type="ARBA" id="ARBA00031398"/>
    </source>
</evidence>
<feature type="domain" description="Desulfoferrodoxin ferrous iron-binding" evidence="11">
    <location>
        <begin position="36"/>
        <end position="120"/>
    </location>
</feature>
<comment type="function">
    <text evidence="8">Catalyzes the one-electron reduction of superoxide anion radical to hydrogen peroxide at a nonheme ferrous iron center. Plays a fundamental role in case of oxidative stress via its superoxide detoxification activity.</text>
</comment>
<dbReference type="Proteomes" id="UP001168575">
    <property type="component" value="Unassembled WGS sequence"/>
</dbReference>
<dbReference type="InterPro" id="IPR036073">
    <property type="entry name" value="Desulfoferrodoxin_Fe-bd_dom_sf"/>
</dbReference>
<dbReference type="AlphaFoldDB" id="A0AA43RK39"/>
<name>A0AA43RK39_9ACTN</name>
<dbReference type="SUPFAM" id="SSF49367">
    <property type="entry name" value="Superoxide reductase-like"/>
    <property type="match status" value="1"/>
</dbReference>
<evidence type="ECO:0000256" key="1">
    <source>
        <dbReference type="ARBA" id="ARBA00005941"/>
    </source>
</evidence>
<evidence type="ECO:0000256" key="8">
    <source>
        <dbReference type="ARBA" id="ARBA00024690"/>
    </source>
</evidence>
<organism evidence="13 14">
    <name type="scientific">Phoenicibacter congonensis</name>
    <dbReference type="NCBI Taxonomy" id="1944646"/>
    <lineage>
        <taxon>Bacteria</taxon>
        <taxon>Bacillati</taxon>
        <taxon>Actinomycetota</taxon>
        <taxon>Coriobacteriia</taxon>
        <taxon>Eggerthellales</taxon>
        <taxon>Eggerthellaceae</taxon>
        <taxon>Phoenicibacter</taxon>
    </lineage>
</organism>
<dbReference type="InterPro" id="IPR051233">
    <property type="entry name" value="Desulfoferrodoxin_SOR"/>
</dbReference>
<comment type="catalytic activity">
    <reaction evidence="10">
        <text>reduced [rubredoxin] + superoxide + 2 H(+) = oxidized [rubredoxin] + H2O2</text>
        <dbReference type="Rhea" id="RHEA:21324"/>
        <dbReference type="Rhea" id="RHEA-COMP:10302"/>
        <dbReference type="Rhea" id="RHEA-COMP:10303"/>
        <dbReference type="ChEBI" id="CHEBI:15378"/>
        <dbReference type="ChEBI" id="CHEBI:16240"/>
        <dbReference type="ChEBI" id="CHEBI:18421"/>
        <dbReference type="ChEBI" id="CHEBI:29033"/>
        <dbReference type="ChEBI" id="CHEBI:29034"/>
        <dbReference type="EC" id="1.15.1.2"/>
    </reaction>
</comment>
<evidence type="ECO:0000313" key="13">
    <source>
        <dbReference type="EMBL" id="MDO4842296.1"/>
    </source>
</evidence>
<dbReference type="GO" id="GO:0005506">
    <property type="term" value="F:iron ion binding"/>
    <property type="evidence" value="ECO:0007669"/>
    <property type="project" value="InterPro"/>
</dbReference>
<evidence type="ECO:0000256" key="3">
    <source>
        <dbReference type="ARBA" id="ARBA00014839"/>
    </source>
</evidence>
<keyword evidence="5" id="KW-0479">Metal-binding</keyword>
<dbReference type="Gene3D" id="2.60.40.730">
    <property type="entry name" value="SOR catalytic domain"/>
    <property type="match status" value="1"/>
</dbReference>
<keyword evidence="14" id="KW-1185">Reference proteome</keyword>
<evidence type="ECO:0000259" key="11">
    <source>
        <dbReference type="Pfam" id="PF01880"/>
    </source>
</evidence>
<keyword evidence="4" id="KW-0813">Transport</keyword>
<dbReference type="InterPro" id="IPR002742">
    <property type="entry name" value="Desulfoferrodoxin_Fe-bd_dom"/>
</dbReference>
<proteinExistence type="inferred from homology"/>
<comment type="caution">
    <text evidence="13">The sequence shown here is derived from an EMBL/GenBank/DDBJ whole genome shotgun (WGS) entry which is preliminary data.</text>
</comment>
<dbReference type="InterPro" id="IPR004462">
    <property type="entry name" value="Desulfoferrodoxin_N"/>
</dbReference>
<dbReference type="GO" id="GO:0050605">
    <property type="term" value="F:superoxide reductase activity"/>
    <property type="evidence" value="ECO:0007669"/>
    <property type="project" value="UniProtKB-EC"/>
</dbReference>
<evidence type="ECO:0000259" key="12">
    <source>
        <dbReference type="Pfam" id="PF06397"/>
    </source>
</evidence>
<evidence type="ECO:0000256" key="4">
    <source>
        <dbReference type="ARBA" id="ARBA00022448"/>
    </source>
</evidence>
<dbReference type="PANTHER" id="PTHR36541:SF1">
    <property type="entry name" value="SUPEROXIDE REDUCTASE-RELATED"/>
    <property type="match status" value="1"/>
</dbReference>
<evidence type="ECO:0000256" key="6">
    <source>
        <dbReference type="ARBA" id="ARBA00022982"/>
    </source>
</evidence>
<dbReference type="PANTHER" id="PTHR36541">
    <property type="entry name" value="SUPEROXIDE REDUCTASE-RELATED"/>
    <property type="match status" value="1"/>
</dbReference>
<dbReference type="Pfam" id="PF06397">
    <property type="entry name" value="Desulfoferrod_N"/>
    <property type="match status" value="1"/>
</dbReference>
<evidence type="ECO:0000256" key="2">
    <source>
        <dbReference type="ARBA" id="ARBA00012679"/>
    </source>
</evidence>
<feature type="domain" description="Desulfoferrodoxin N-terminal" evidence="12">
    <location>
        <begin position="1"/>
        <end position="30"/>
    </location>
</feature>
<keyword evidence="6" id="KW-0249">Electron transport</keyword>
<evidence type="ECO:0000256" key="7">
    <source>
        <dbReference type="ARBA" id="ARBA00023004"/>
    </source>
</evidence>
<protein>
    <recommendedName>
        <fullName evidence="3">Desulfoferrodoxin</fullName>
        <ecNumber evidence="2">1.15.1.2</ecNumber>
    </recommendedName>
    <alternativeName>
        <fullName evidence="9">Superoxide reductase</fullName>
    </alternativeName>
</protein>
<accession>A0AA43RK39</accession>
<dbReference type="EMBL" id="JAUMVS010000135">
    <property type="protein sequence ID" value="MDO4842296.1"/>
    <property type="molecule type" value="Genomic_DNA"/>
</dbReference>
<evidence type="ECO:0000256" key="10">
    <source>
        <dbReference type="ARBA" id="ARBA00047448"/>
    </source>
</evidence>